<dbReference type="Proteomes" id="UP000279271">
    <property type="component" value="Unassembled WGS sequence"/>
</dbReference>
<dbReference type="EMBL" id="QOKY01000172">
    <property type="protein sequence ID" value="RMZ54978.1"/>
    <property type="molecule type" value="Genomic_DNA"/>
</dbReference>
<feature type="compositionally biased region" description="Low complexity" evidence="1">
    <location>
        <begin position="69"/>
        <end position="81"/>
    </location>
</feature>
<evidence type="ECO:0000256" key="1">
    <source>
        <dbReference type="SAM" id="MobiDB-lite"/>
    </source>
</evidence>
<name>A0A3M7KWS5_AUXPR</name>
<feature type="region of interest" description="Disordered" evidence="1">
    <location>
        <begin position="62"/>
        <end position="95"/>
    </location>
</feature>
<organism evidence="2 3">
    <name type="scientific">Auxenochlorella protothecoides</name>
    <name type="common">Green microalga</name>
    <name type="synonym">Chlorella protothecoides</name>
    <dbReference type="NCBI Taxonomy" id="3075"/>
    <lineage>
        <taxon>Eukaryota</taxon>
        <taxon>Viridiplantae</taxon>
        <taxon>Chlorophyta</taxon>
        <taxon>core chlorophytes</taxon>
        <taxon>Trebouxiophyceae</taxon>
        <taxon>Chlorellales</taxon>
        <taxon>Chlorellaceae</taxon>
        <taxon>Auxenochlorella</taxon>
    </lineage>
</organism>
<proteinExistence type="predicted"/>
<comment type="caution">
    <text evidence="2">The sequence shown here is derived from an EMBL/GenBank/DDBJ whole genome shotgun (WGS) entry which is preliminary data.</text>
</comment>
<sequence length="412" mass="42558">MRLEGFIGAGSVRTSSLTATGLSVGVVRLGLLEVDSSPDAEVLVAVECLSAGQSACVADEDGNIGAGNQGRRNFGRNNQGDDNIEGLTTSSQEDATPIREEATALPQEAAAAFPQEAAATIPQEAAAAVSQEAAAAFPQEAAAAFPQEAAAAVSQEAAAAFSQEAAAASPSAHAVASSSDCSVAPPSVHPVATFTHHIAASTTHPPPPPGYTLTGNLTIGLVSNDRVGMTVAVTTHGYVARLVKCILYSAEYEELAHVVVGPLHTNETTLNITDMHVGQAARLHSATVSSFDWDGHAVEVFPLVMLNSPPVPPNPSPPLPPLPAFVGTVTYLPKRWGYGFKFTAGYTPWAYRIAALAPNGGVVTTFDVTPTGDPYDWSLALDAYTAPQIVTIVAFALSKQGAVSPQLTLPWV</sequence>
<accession>A0A3M7KWS5</accession>
<dbReference type="AlphaFoldDB" id="A0A3M7KWS5"/>
<gene>
    <name evidence="2" type="ORF">APUTEX25_000495</name>
</gene>
<evidence type="ECO:0000313" key="2">
    <source>
        <dbReference type="EMBL" id="RMZ54978.1"/>
    </source>
</evidence>
<protein>
    <submittedName>
        <fullName evidence="2">Uncharacterized protein</fullName>
    </submittedName>
</protein>
<reference evidence="3" key="1">
    <citation type="journal article" date="2018" name="Algal Res.">
        <title>Characterization of plant carbon substrate utilization by Auxenochlorella protothecoides.</title>
        <authorList>
            <person name="Vogler B.W."/>
            <person name="Starkenburg S.R."/>
            <person name="Sudasinghe N."/>
            <person name="Schambach J.Y."/>
            <person name="Rollin J.A."/>
            <person name="Pattathil S."/>
            <person name="Barry A.N."/>
        </authorList>
    </citation>
    <scope>NUCLEOTIDE SEQUENCE [LARGE SCALE GENOMIC DNA]</scope>
    <source>
        <strain evidence="3">UTEX 25</strain>
    </source>
</reference>
<evidence type="ECO:0000313" key="3">
    <source>
        <dbReference type="Proteomes" id="UP000279271"/>
    </source>
</evidence>